<evidence type="ECO:0000313" key="4">
    <source>
        <dbReference type="Proteomes" id="UP001596513"/>
    </source>
</evidence>
<evidence type="ECO:0000256" key="1">
    <source>
        <dbReference type="SAM" id="MobiDB-lite"/>
    </source>
</evidence>
<dbReference type="Proteomes" id="UP001596513">
    <property type="component" value="Unassembled WGS sequence"/>
</dbReference>
<feature type="compositionally biased region" description="Low complexity" evidence="1">
    <location>
        <begin position="86"/>
        <end position="104"/>
    </location>
</feature>
<feature type="signal peptide" evidence="2">
    <location>
        <begin position="1"/>
        <end position="22"/>
    </location>
</feature>
<name>A0ABW2UBH5_9BACT</name>
<protein>
    <recommendedName>
        <fullName evidence="5">Translation initiation factor IF-2</fullName>
    </recommendedName>
</protein>
<dbReference type="EMBL" id="JBHTEK010000001">
    <property type="protein sequence ID" value="MFC7670182.1"/>
    <property type="molecule type" value="Genomic_DNA"/>
</dbReference>
<feature type="chain" id="PRO_5047108239" description="Translation initiation factor IF-2" evidence="2">
    <location>
        <begin position="23"/>
        <end position="104"/>
    </location>
</feature>
<keyword evidence="2" id="KW-0732">Signal</keyword>
<dbReference type="RefSeq" id="WP_380205643.1">
    <property type="nucleotide sequence ID" value="NZ_JBHTEK010000001.1"/>
</dbReference>
<proteinExistence type="predicted"/>
<accession>A0ABW2UBH5</accession>
<gene>
    <name evidence="3" type="ORF">ACFQT0_24565</name>
</gene>
<keyword evidence="4" id="KW-1185">Reference proteome</keyword>
<evidence type="ECO:0000256" key="2">
    <source>
        <dbReference type="SAM" id="SignalP"/>
    </source>
</evidence>
<evidence type="ECO:0008006" key="5">
    <source>
        <dbReference type="Google" id="ProtNLM"/>
    </source>
</evidence>
<sequence length="104" mass="10557">MRISVLFPALALVLLGGHAAQAQDEGPRQARGAPGDAGARPAPRHPGPAPAGNRARGPARHHPPRYHNGAPPRPHALGTAGVRAHPGGPACRATTPAPPASRWA</sequence>
<feature type="compositionally biased region" description="Low complexity" evidence="1">
    <location>
        <begin position="20"/>
        <end position="41"/>
    </location>
</feature>
<organism evidence="3 4">
    <name type="scientific">Hymenobacter humi</name>
    <dbReference type="NCBI Taxonomy" id="1411620"/>
    <lineage>
        <taxon>Bacteria</taxon>
        <taxon>Pseudomonadati</taxon>
        <taxon>Bacteroidota</taxon>
        <taxon>Cytophagia</taxon>
        <taxon>Cytophagales</taxon>
        <taxon>Hymenobacteraceae</taxon>
        <taxon>Hymenobacter</taxon>
    </lineage>
</organism>
<feature type="region of interest" description="Disordered" evidence="1">
    <location>
        <begin position="20"/>
        <end position="104"/>
    </location>
</feature>
<reference evidence="4" key="1">
    <citation type="journal article" date="2019" name="Int. J. Syst. Evol. Microbiol.">
        <title>The Global Catalogue of Microorganisms (GCM) 10K type strain sequencing project: providing services to taxonomists for standard genome sequencing and annotation.</title>
        <authorList>
            <consortium name="The Broad Institute Genomics Platform"/>
            <consortium name="The Broad Institute Genome Sequencing Center for Infectious Disease"/>
            <person name="Wu L."/>
            <person name="Ma J."/>
        </authorList>
    </citation>
    <scope>NUCLEOTIDE SEQUENCE [LARGE SCALE GENOMIC DNA]</scope>
    <source>
        <strain evidence="4">JCM 19635</strain>
    </source>
</reference>
<evidence type="ECO:0000313" key="3">
    <source>
        <dbReference type="EMBL" id="MFC7670182.1"/>
    </source>
</evidence>
<comment type="caution">
    <text evidence="3">The sequence shown here is derived from an EMBL/GenBank/DDBJ whole genome shotgun (WGS) entry which is preliminary data.</text>
</comment>